<evidence type="ECO:0000313" key="3">
    <source>
        <dbReference type="EMBL" id="UNO47770.1"/>
    </source>
</evidence>
<dbReference type="EMBL" id="CP080467">
    <property type="protein sequence ID" value="UNO47678.1"/>
    <property type="molecule type" value="Genomic_DNA"/>
</dbReference>
<dbReference type="EMBL" id="CP080467">
    <property type="protein sequence ID" value="UNO48472.1"/>
    <property type="molecule type" value="Genomic_DNA"/>
</dbReference>
<dbReference type="KEGG" id="aaco:K1I37_13875"/>
<accession>A0A9E6ZTM5</accession>
<dbReference type="EMBL" id="CP080467">
    <property type="protein sequence ID" value="UNO47770.1"/>
    <property type="molecule type" value="Genomic_DNA"/>
</dbReference>
<dbReference type="KEGG" id="aaco:K1I37_17695"/>
<sequence length="120" mass="14074">MLIHEANSEQRVYLASGSTDLRKSIDGLAVLVQEVFQLSPFSPSLFVFCNRKRDKLKILEWDTNGFWLHYRRLERGRFQWPDVTNSETVTVSRQQLRWLLDGLSITQRQAHKKVTARTVI</sequence>
<reference evidence="7" key="2">
    <citation type="journal article" date="2022" name="G3 (Bethesda)">
        <title>Unveiling the complete genome sequence of Alicyclobacillus acidoterrestris DSM 3922T, a taint-producing strain.</title>
        <authorList>
            <person name="Leonardo I.C."/>
            <person name="Barreto Crespo M.T."/>
            <person name="Gaspar F.B."/>
        </authorList>
    </citation>
    <scope>NUCLEOTIDE SEQUENCE [LARGE SCALE GENOMIC DNA]</scope>
    <source>
        <strain evidence="7">DSM 3922</strain>
    </source>
</reference>
<dbReference type="AlphaFoldDB" id="A0A9E6ZTM5"/>
<gene>
    <name evidence="5" type="primary">tnpB</name>
    <name evidence="6" type="ORF">K1I37_02455</name>
    <name evidence="1" type="ORF">K1I37_12965</name>
    <name evidence="2" type="ORF">K1I37_13360</name>
    <name evidence="3" type="ORF">K1I37_13875</name>
    <name evidence="4" type="ORF">K1I37_17695</name>
    <name evidence="5" type="ORF">K1I37_20680</name>
</gene>
<dbReference type="KEGG" id="aaco:K1I37_13360"/>
<name>A0A9E6ZTM5_ALIAG</name>
<dbReference type="EMBL" id="CP080467">
    <property type="protein sequence ID" value="UNO48964.1"/>
    <property type="molecule type" value="Genomic_DNA"/>
</dbReference>
<dbReference type="KEGG" id="aaco:K1I37_20680"/>
<evidence type="ECO:0000313" key="1">
    <source>
        <dbReference type="EMBL" id="UNO47607.1"/>
    </source>
</evidence>
<accession>T0C2Z1</accession>
<dbReference type="PANTHER" id="PTHR36455:SF1">
    <property type="entry name" value="BLR8292 PROTEIN"/>
    <property type="match status" value="1"/>
</dbReference>
<organism evidence="5 7">
    <name type="scientific">Alicyclobacillus acidoterrestris (strain ATCC 49025 / DSM 3922 / CIP 106132 / NCIMB 13137 / GD3B)</name>
    <dbReference type="NCBI Taxonomy" id="1356854"/>
    <lineage>
        <taxon>Bacteria</taxon>
        <taxon>Bacillati</taxon>
        <taxon>Bacillota</taxon>
        <taxon>Bacilli</taxon>
        <taxon>Bacillales</taxon>
        <taxon>Alicyclobacillaceae</taxon>
        <taxon>Alicyclobacillus</taxon>
    </lineage>
</organism>
<dbReference type="Proteomes" id="UP000829401">
    <property type="component" value="Chromosome"/>
</dbReference>
<dbReference type="EMBL" id="CP080467">
    <property type="protein sequence ID" value="UNO49432.1"/>
    <property type="molecule type" value="Genomic_DNA"/>
</dbReference>
<evidence type="ECO:0000313" key="2">
    <source>
        <dbReference type="EMBL" id="UNO47678.1"/>
    </source>
</evidence>
<evidence type="ECO:0000313" key="7">
    <source>
        <dbReference type="Proteomes" id="UP000829401"/>
    </source>
</evidence>
<evidence type="ECO:0000313" key="5">
    <source>
        <dbReference type="EMBL" id="UNO48964.1"/>
    </source>
</evidence>
<evidence type="ECO:0000313" key="6">
    <source>
        <dbReference type="EMBL" id="UNO49432.1"/>
    </source>
</evidence>
<dbReference type="OrthoDB" id="4956084at2"/>
<dbReference type="EMBL" id="CP080467">
    <property type="protein sequence ID" value="UNO47607.1"/>
    <property type="molecule type" value="Genomic_DNA"/>
</dbReference>
<protein>
    <submittedName>
        <fullName evidence="5">IS66 family insertion sequence element accessory protein TnpB</fullName>
    </submittedName>
</protein>
<reference evidence="5" key="1">
    <citation type="submission" date="2021-07" db="EMBL/GenBank/DDBJ databases">
        <title>The complete genome sequence of Alicyclobacillus acidoterrestris DSM 3922, a guaiacol producing strain.</title>
        <authorList>
            <person name="Leonardo I.C."/>
            <person name="Barreto Crespo M.T."/>
            <person name="Gaspar F.B."/>
        </authorList>
    </citation>
    <scope>NUCLEOTIDE SEQUENCE</scope>
    <source>
        <strain evidence="5">DSM 3922</strain>
    </source>
</reference>
<dbReference type="KEGG" id="aaco:K1I37_02455"/>
<dbReference type="RefSeq" id="WP_021295534.1">
    <property type="nucleotide sequence ID" value="NZ_AURB01000079.1"/>
</dbReference>
<dbReference type="NCBIfam" id="NF033819">
    <property type="entry name" value="IS66_TnpB"/>
    <property type="match status" value="1"/>
</dbReference>
<dbReference type="PANTHER" id="PTHR36455">
    <property type="match status" value="1"/>
</dbReference>
<proteinExistence type="predicted"/>
<keyword evidence="7" id="KW-1185">Reference proteome</keyword>
<dbReference type="InterPro" id="IPR008878">
    <property type="entry name" value="Transposase_IS66_Orf2"/>
</dbReference>
<dbReference type="Pfam" id="PF05717">
    <property type="entry name" value="TnpB_IS66"/>
    <property type="match status" value="1"/>
</dbReference>
<dbReference type="KEGG" id="aaco:K1I37_12965"/>
<evidence type="ECO:0000313" key="4">
    <source>
        <dbReference type="EMBL" id="UNO48472.1"/>
    </source>
</evidence>